<dbReference type="GO" id="GO:0005524">
    <property type="term" value="F:ATP binding"/>
    <property type="evidence" value="ECO:0007669"/>
    <property type="project" value="InterPro"/>
</dbReference>
<dbReference type="AlphaFoldDB" id="X8C9Y3"/>
<feature type="domain" description="ATPase AAA-type core" evidence="1">
    <location>
        <begin position="79"/>
        <end position="111"/>
    </location>
</feature>
<comment type="caution">
    <text evidence="2">The sequence shown here is derived from an EMBL/GenBank/DDBJ whole genome shotgun (WGS) entry which is preliminary data.</text>
</comment>
<dbReference type="GO" id="GO:0016887">
    <property type="term" value="F:ATP hydrolysis activity"/>
    <property type="evidence" value="ECO:0007669"/>
    <property type="project" value="InterPro"/>
</dbReference>
<name>X8C9Y3_MYCXE</name>
<reference evidence="2" key="1">
    <citation type="submission" date="2014-01" db="EMBL/GenBank/DDBJ databases">
        <authorList>
            <person name="Brown-Elliot B."/>
            <person name="Wallace R."/>
            <person name="Lenaerts A."/>
            <person name="Ordway D."/>
            <person name="DeGroote M.A."/>
            <person name="Parker T."/>
            <person name="Sizemore C."/>
            <person name="Tallon L.J."/>
            <person name="Sadzewicz L.K."/>
            <person name="Sengamalay N."/>
            <person name="Fraser C.M."/>
            <person name="Hine E."/>
            <person name="Shefchek K.A."/>
            <person name="Das S.P."/>
            <person name="Tettelin H."/>
        </authorList>
    </citation>
    <scope>NUCLEOTIDE SEQUENCE [LARGE SCALE GENOMIC DNA]</scope>
    <source>
        <strain evidence="2">4042</strain>
    </source>
</reference>
<dbReference type="EMBL" id="JAOB01000033">
    <property type="protein sequence ID" value="EUA52253.1"/>
    <property type="molecule type" value="Genomic_DNA"/>
</dbReference>
<accession>X8C9Y3</accession>
<gene>
    <name evidence="2" type="ORF">I553_2439</name>
</gene>
<dbReference type="InterPro" id="IPR027417">
    <property type="entry name" value="P-loop_NTPase"/>
</dbReference>
<evidence type="ECO:0000259" key="1">
    <source>
        <dbReference type="Pfam" id="PF00004"/>
    </source>
</evidence>
<protein>
    <submittedName>
        <fullName evidence="2">ATPase associated with various cellular activities family protein</fullName>
    </submittedName>
</protein>
<dbReference type="Gene3D" id="3.40.50.300">
    <property type="entry name" value="P-loop containing nucleotide triphosphate hydrolases"/>
    <property type="match status" value="1"/>
</dbReference>
<dbReference type="SUPFAM" id="SSF52540">
    <property type="entry name" value="P-loop containing nucleoside triphosphate hydrolases"/>
    <property type="match status" value="1"/>
</dbReference>
<organism evidence="2">
    <name type="scientific">Mycobacterium xenopi 4042</name>
    <dbReference type="NCBI Taxonomy" id="1299334"/>
    <lineage>
        <taxon>Bacteria</taxon>
        <taxon>Bacillati</taxon>
        <taxon>Actinomycetota</taxon>
        <taxon>Actinomycetes</taxon>
        <taxon>Mycobacteriales</taxon>
        <taxon>Mycobacteriaceae</taxon>
        <taxon>Mycobacterium</taxon>
    </lineage>
</organism>
<dbReference type="Pfam" id="PF00004">
    <property type="entry name" value="AAA"/>
    <property type="match status" value="1"/>
</dbReference>
<evidence type="ECO:0000313" key="2">
    <source>
        <dbReference type="EMBL" id="EUA52253.1"/>
    </source>
</evidence>
<dbReference type="PATRIC" id="fig|1299334.3.peg.3552"/>
<proteinExistence type="predicted"/>
<dbReference type="InterPro" id="IPR003959">
    <property type="entry name" value="ATPase_AAA_core"/>
</dbReference>
<sequence>MIEAIMADADGAKNLFRGKALTATEHNGLVLEVTDLPAVTRSNVIVPESVWSEIDLNVAAVTTHRELMTNLALGVRRGVLLAGPPGVGKTVISQVIARELLGAFTVIIVDARAGQSTLAGVYKEAHTLGRH</sequence>